<protein>
    <submittedName>
        <fullName evidence="2">Cell division protein FtsZ</fullName>
    </submittedName>
    <submittedName>
        <fullName evidence="3">DUF4956 domain-containing protein</fullName>
    </submittedName>
</protein>
<keyword evidence="1" id="KW-0472">Membrane</keyword>
<dbReference type="InterPro" id="IPR032531">
    <property type="entry name" value="DUF4956"/>
</dbReference>
<dbReference type="GO" id="GO:0051301">
    <property type="term" value="P:cell division"/>
    <property type="evidence" value="ECO:0007669"/>
    <property type="project" value="UniProtKB-KW"/>
</dbReference>
<dbReference type="OrthoDB" id="9803265at2"/>
<dbReference type="RefSeq" id="WP_040104933.1">
    <property type="nucleotide sequence ID" value="NZ_JABEVU030000001.1"/>
</dbReference>
<name>A0A0C2HII3_9STAP</name>
<keyword evidence="2" id="KW-0132">Cell division</keyword>
<reference evidence="2 4" key="1">
    <citation type="submission" date="2015-01" db="EMBL/GenBank/DDBJ databases">
        <title>Genome sequences of high lactate-tolerant strain Salinicoccus roseus W12 with industrial interest.</title>
        <authorList>
            <person name="Wang H."/>
            <person name="Yu B."/>
        </authorList>
    </citation>
    <scope>NUCLEOTIDE SEQUENCE [LARGE SCALE GENOMIC DNA]</scope>
    <source>
        <strain evidence="2 4">W12</strain>
    </source>
</reference>
<evidence type="ECO:0000256" key="1">
    <source>
        <dbReference type="SAM" id="Phobius"/>
    </source>
</evidence>
<dbReference type="Pfam" id="PF16316">
    <property type="entry name" value="DUF4956"/>
    <property type="match status" value="1"/>
</dbReference>
<evidence type="ECO:0000313" key="4">
    <source>
        <dbReference type="Proteomes" id="UP000031546"/>
    </source>
</evidence>
<keyword evidence="2" id="KW-0131">Cell cycle</keyword>
<gene>
    <name evidence="3" type="ORF">F7P68_0003275</name>
    <name evidence="2" type="ORF">SN16_01975</name>
</gene>
<sequence length="229" mass="25717">MNEFVQQYFEIGNETTTFTVIELLLAITLSAILSTVVTLVYKWTHHGVNYSQSYVQTVVIMSVVVAIIMIVIGNNVAVAFGLVGAFSIIRFRSAMSDPKDIAFIFFGMVVGIACGLGFYLLAVIFTALMSLIIGLMHKTDYGSKGSDEKVLKITIPENMHFEGAFDDVFRQYLEQNELVNIETTNLGTMYMLEYRVRTKKETRDKTLMDAIRTKNANMKVTLNVSRLGF</sequence>
<dbReference type="STRING" id="45670.SN16_01975"/>
<reference evidence="3" key="3">
    <citation type="submission" date="2020-04" db="EMBL/GenBank/DDBJ databases">
        <authorList>
            <person name="Tanveer F."/>
            <person name="Xie Y."/>
            <person name="Shinwari Z.K."/>
        </authorList>
    </citation>
    <scope>NUCLEOTIDE SEQUENCE</scope>
    <source>
        <strain evidence="3">MOSEL-ME25</strain>
    </source>
</reference>
<keyword evidence="5" id="KW-1185">Reference proteome</keyword>
<dbReference type="EMBL" id="JABEVU030000001">
    <property type="protein sequence ID" value="MDB0579539.1"/>
    <property type="molecule type" value="Genomic_DNA"/>
</dbReference>
<reference evidence="5" key="2">
    <citation type="submission" date="2020-04" db="EMBL/GenBank/DDBJ databases">
        <title>Genome analysis and biological profiling of marine Cellulosimicrobium funkei MOSEL-ME6.</title>
        <authorList>
            <person name="Tanveer F."/>
            <person name="Xie Y."/>
            <person name="Shinwari Z.K."/>
        </authorList>
    </citation>
    <scope>NUCLEOTIDE SEQUENCE [LARGE SCALE GENOMIC DNA]</scope>
    <source>
        <strain evidence="5">MOSEL-ME25</strain>
    </source>
</reference>
<evidence type="ECO:0000313" key="3">
    <source>
        <dbReference type="EMBL" id="MDB0579539.1"/>
    </source>
</evidence>
<dbReference type="Proteomes" id="UP000031546">
    <property type="component" value="Unassembled WGS sequence"/>
</dbReference>
<organism evidence="2 4">
    <name type="scientific">Salinicoccus roseus</name>
    <dbReference type="NCBI Taxonomy" id="45670"/>
    <lineage>
        <taxon>Bacteria</taxon>
        <taxon>Bacillati</taxon>
        <taxon>Bacillota</taxon>
        <taxon>Bacilli</taxon>
        <taxon>Bacillales</taxon>
        <taxon>Staphylococcaceae</taxon>
        <taxon>Salinicoccus</taxon>
    </lineage>
</organism>
<dbReference type="Proteomes" id="UP000527860">
    <property type="component" value="Unassembled WGS sequence"/>
</dbReference>
<feature type="transmembrane region" description="Helical" evidence="1">
    <location>
        <begin position="101"/>
        <end position="134"/>
    </location>
</feature>
<evidence type="ECO:0000313" key="5">
    <source>
        <dbReference type="Proteomes" id="UP000527860"/>
    </source>
</evidence>
<comment type="caution">
    <text evidence="2">The sequence shown here is derived from an EMBL/GenBank/DDBJ whole genome shotgun (WGS) entry which is preliminary data.</text>
</comment>
<keyword evidence="1" id="KW-0812">Transmembrane</keyword>
<dbReference type="EMBL" id="JXII01000002">
    <property type="protein sequence ID" value="KIH71469.1"/>
    <property type="molecule type" value="Genomic_DNA"/>
</dbReference>
<feature type="transmembrane region" description="Helical" evidence="1">
    <location>
        <begin position="20"/>
        <end position="41"/>
    </location>
</feature>
<dbReference type="AlphaFoldDB" id="A0A0C2HII3"/>
<dbReference type="GeneID" id="77844306"/>
<accession>A0A0C2HII3</accession>
<feature type="transmembrane region" description="Helical" evidence="1">
    <location>
        <begin position="62"/>
        <end position="89"/>
    </location>
</feature>
<proteinExistence type="predicted"/>
<evidence type="ECO:0000313" key="2">
    <source>
        <dbReference type="EMBL" id="KIH71469.1"/>
    </source>
</evidence>
<keyword evidence="1" id="KW-1133">Transmembrane helix</keyword>
<reference evidence="3 5" key="4">
    <citation type="submission" date="2022-12" db="EMBL/GenBank/DDBJ databases">
        <title>Genome analysis and biological profiling of marine Salinicoccus roseus MOSEL-ME25.</title>
        <authorList>
            <person name="Mirza F.T."/>
            <person name="Xie Y."/>
            <person name="Shinwari Z.K."/>
        </authorList>
    </citation>
    <scope>NUCLEOTIDE SEQUENCE [LARGE SCALE GENOMIC DNA]</scope>
    <source>
        <strain evidence="3 5">MOSEL-ME25</strain>
    </source>
</reference>